<evidence type="ECO:0000313" key="2">
    <source>
        <dbReference type="Proteomes" id="UP001060215"/>
    </source>
</evidence>
<proteinExistence type="predicted"/>
<evidence type="ECO:0000313" key="1">
    <source>
        <dbReference type="EMBL" id="KAI8024612.1"/>
    </source>
</evidence>
<keyword evidence="2" id="KW-1185">Reference proteome</keyword>
<name>A0ACC0II92_9ERIC</name>
<comment type="caution">
    <text evidence="1">The sequence shown here is derived from an EMBL/GenBank/DDBJ whole genome shotgun (WGS) entry which is preliminary data.</text>
</comment>
<sequence>MHSHFPSLEELIIWNSLEIESFLEGGLPSNLRRLRIWYCEKLVACQREWGLQRLLSLTHFTLAGNRYEEEDDDDVLESFLEEGLLPPTLASLWIGSLPNLKSINYQSFQHLTCLKLL</sequence>
<dbReference type="EMBL" id="CM045760">
    <property type="protein sequence ID" value="KAI8024612.1"/>
    <property type="molecule type" value="Genomic_DNA"/>
</dbReference>
<accession>A0ACC0II92</accession>
<organism evidence="1 2">
    <name type="scientific">Camellia lanceoleosa</name>
    <dbReference type="NCBI Taxonomy" id="1840588"/>
    <lineage>
        <taxon>Eukaryota</taxon>
        <taxon>Viridiplantae</taxon>
        <taxon>Streptophyta</taxon>
        <taxon>Embryophyta</taxon>
        <taxon>Tracheophyta</taxon>
        <taxon>Spermatophyta</taxon>
        <taxon>Magnoliopsida</taxon>
        <taxon>eudicotyledons</taxon>
        <taxon>Gunneridae</taxon>
        <taxon>Pentapetalae</taxon>
        <taxon>asterids</taxon>
        <taxon>Ericales</taxon>
        <taxon>Theaceae</taxon>
        <taxon>Camellia</taxon>
    </lineage>
</organism>
<gene>
    <name evidence="1" type="ORF">LOK49_LG02G01318</name>
</gene>
<dbReference type="Proteomes" id="UP001060215">
    <property type="component" value="Chromosome 3"/>
</dbReference>
<reference evidence="1 2" key="1">
    <citation type="journal article" date="2022" name="Plant J.">
        <title>Chromosome-level genome of Camellia lanceoleosa provides a valuable resource for understanding genome evolution and self-incompatibility.</title>
        <authorList>
            <person name="Gong W."/>
            <person name="Xiao S."/>
            <person name="Wang L."/>
            <person name="Liao Z."/>
            <person name="Chang Y."/>
            <person name="Mo W."/>
            <person name="Hu G."/>
            <person name="Li W."/>
            <person name="Zhao G."/>
            <person name="Zhu H."/>
            <person name="Hu X."/>
            <person name="Ji K."/>
            <person name="Xiang X."/>
            <person name="Song Q."/>
            <person name="Yuan D."/>
            <person name="Jin S."/>
            <person name="Zhang L."/>
        </authorList>
    </citation>
    <scope>NUCLEOTIDE SEQUENCE [LARGE SCALE GENOMIC DNA]</scope>
    <source>
        <strain evidence="1">SQ_2022a</strain>
    </source>
</reference>
<protein>
    <submittedName>
        <fullName evidence="1">Disease resistance protein</fullName>
    </submittedName>
</protein>